<comment type="caution">
    <text evidence="1">The sequence shown here is derived from an EMBL/GenBank/DDBJ whole genome shotgun (WGS) entry which is preliminary data.</text>
</comment>
<proteinExistence type="predicted"/>
<evidence type="ECO:0000313" key="1">
    <source>
        <dbReference type="EMBL" id="MBL4929927.1"/>
    </source>
</evidence>
<name>A0A8J7SVV5_9RHOB</name>
<keyword evidence="2" id="KW-1185">Reference proteome</keyword>
<dbReference type="Proteomes" id="UP000619033">
    <property type="component" value="Unassembled WGS sequence"/>
</dbReference>
<dbReference type="InterPro" id="IPR032710">
    <property type="entry name" value="NTF2-like_dom_sf"/>
</dbReference>
<organism evidence="1 2">
    <name type="scientific">Fuscibacter oryzae</name>
    <dbReference type="NCBI Taxonomy" id="2803939"/>
    <lineage>
        <taxon>Bacteria</taxon>
        <taxon>Pseudomonadati</taxon>
        <taxon>Pseudomonadota</taxon>
        <taxon>Alphaproteobacteria</taxon>
        <taxon>Rhodobacterales</taxon>
        <taxon>Paracoccaceae</taxon>
        <taxon>Fuscibacter</taxon>
    </lineage>
</organism>
<dbReference type="EMBL" id="JAESVP010000012">
    <property type="protein sequence ID" value="MBL4929927.1"/>
    <property type="molecule type" value="Genomic_DNA"/>
</dbReference>
<dbReference type="Gene3D" id="3.10.450.50">
    <property type="match status" value="1"/>
</dbReference>
<protein>
    <submittedName>
        <fullName evidence="1">DUF4440 domain-containing protein</fullName>
    </submittedName>
</protein>
<reference evidence="1" key="1">
    <citation type="submission" date="2021-01" db="EMBL/GenBank/DDBJ databases">
        <title>Genome seq and assembly of Tabrizicola sp. KVB23.</title>
        <authorList>
            <person name="Chhetri G."/>
        </authorList>
    </citation>
    <scope>NUCLEOTIDE SEQUENCE</scope>
    <source>
        <strain evidence="1">KVB23</strain>
    </source>
</reference>
<dbReference type="AlphaFoldDB" id="A0A8J7SVV5"/>
<dbReference type="RefSeq" id="WP_202662497.1">
    <property type="nucleotide sequence ID" value="NZ_JAESVP010000012.1"/>
</dbReference>
<sequence>MTGEEFIRAFAQGFGAGDAVALSTLMAEGGTALTLTGQWAEGKDEVATSLAAEFAGIFARARLVTGKGSARSLFPGCFLVRQRFVITGAVDEAGTDIPRIGAVLVAVLGRDGVENLTFSALS</sequence>
<gene>
    <name evidence="1" type="ORF">JI744_17635</name>
</gene>
<accession>A0A8J7SVV5</accession>
<evidence type="ECO:0000313" key="2">
    <source>
        <dbReference type="Proteomes" id="UP000619033"/>
    </source>
</evidence>
<dbReference type="SUPFAM" id="SSF54427">
    <property type="entry name" value="NTF2-like"/>
    <property type="match status" value="1"/>
</dbReference>